<dbReference type="RefSeq" id="WP_067629752.1">
    <property type="nucleotide sequence ID" value="NZ_CP013213.1"/>
</dbReference>
<sequence>MILTKIKLLKFIIISNVRQLSSTIFFYAITSVLIFFILILNDSLNHHISDMFPKEFFISASIDAGTHVLDITHKVFTPNYITQFNQVSGYTIQVDMQDPEITVQIGSTQLQTAFSISCCDASLSMSEYFAETHDLNIGDPLLIQGQYYRISSIHSDFDDPSPLILPMDSDIHFKTQATSFKIVDSNLDEVELDLALKQSVDNPHIQFDILTFDIEDALNSLVNILFSMLFAVGILVFIVASFNIKSMTILSITKRQREIVLYFLYGLPKKDLFLIFQIESFCVHMFSLLISYSASVSIIYLASLLFSFSFSGAIIKSIFVSIIQIFFVQRITQKILVGCINESISKI</sequence>
<feature type="transmembrane region" description="Helical" evidence="1">
    <location>
        <begin position="298"/>
        <end position="327"/>
    </location>
</feature>
<accession>A0A0X8GXZ1</accession>
<dbReference type="KEGG" id="erl:AOC36_00280"/>
<feature type="transmembrane region" description="Helical" evidence="1">
    <location>
        <begin position="20"/>
        <end position="40"/>
    </location>
</feature>
<reference evidence="2 3" key="1">
    <citation type="submission" date="2015-10" db="EMBL/GenBank/DDBJ databases">
        <title>Erysipelothrix larvae sp. LV19 isolated from the larval gut of the rhinoceros beetle, Trypoxylus dichotomus.</title>
        <authorList>
            <person name="Lim S."/>
            <person name="Kim B.-C."/>
        </authorList>
    </citation>
    <scope>NUCLEOTIDE SEQUENCE [LARGE SCALE GENOMIC DNA]</scope>
    <source>
        <strain evidence="2 3">LV19</strain>
    </source>
</reference>
<name>A0A0X8GXZ1_9FIRM</name>
<dbReference type="EMBL" id="CP013213">
    <property type="protein sequence ID" value="AMC92483.1"/>
    <property type="molecule type" value="Genomic_DNA"/>
</dbReference>
<dbReference type="AlphaFoldDB" id="A0A0X8GXZ1"/>
<keyword evidence="3" id="KW-1185">Reference proteome</keyword>
<keyword evidence="1" id="KW-0812">Transmembrane</keyword>
<evidence type="ECO:0008006" key="4">
    <source>
        <dbReference type="Google" id="ProtNLM"/>
    </source>
</evidence>
<dbReference type="STRING" id="1514105.AOC36_00280"/>
<feature type="transmembrane region" description="Helical" evidence="1">
    <location>
        <begin position="272"/>
        <end position="292"/>
    </location>
</feature>
<evidence type="ECO:0000256" key="1">
    <source>
        <dbReference type="SAM" id="Phobius"/>
    </source>
</evidence>
<keyword evidence="1" id="KW-1133">Transmembrane helix</keyword>
<organism evidence="2 3">
    <name type="scientific">Erysipelothrix larvae</name>
    <dbReference type="NCBI Taxonomy" id="1514105"/>
    <lineage>
        <taxon>Bacteria</taxon>
        <taxon>Bacillati</taxon>
        <taxon>Bacillota</taxon>
        <taxon>Erysipelotrichia</taxon>
        <taxon>Erysipelotrichales</taxon>
        <taxon>Erysipelotrichaceae</taxon>
        <taxon>Erysipelothrix</taxon>
    </lineage>
</organism>
<keyword evidence="1" id="KW-0472">Membrane</keyword>
<protein>
    <recommendedName>
        <fullName evidence="4">ABC3 transporter permease protein domain-containing protein</fullName>
    </recommendedName>
</protein>
<evidence type="ECO:0000313" key="3">
    <source>
        <dbReference type="Proteomes" id="UP000063781"/>
    </source>
</evidence>
<evidence type="ECO:0000313" key="2">
    <source>
        <dbReference type="EMBL" id="AMC92483.1"/>
    </source>
</evidence>
<gene>
    <name evidence="2" type="ORF">AOC36_00280</name>
</gene>
<proteinExistence type="predicted"/>
<dbReference type="Proteomes" id="UP000063781">
    <property type="component" value="Chromosome"/>
</dbReference>
<dbReference type="GO" id="GO:0005886">
    <property type="term" value="C:plasma membrane"/>
    <property type="evidence" value="ECO:0007669"/>
    <property type="project" value="UniProtKB-SubCell"/>
</dbReference>
<feature type="transmembrane region" description="Helical" evidence="1">
    <location>
        <begin position="224"/>
        <end position="244"/>
    </location>
</feature>